<comment type="caution">
    <text evidence="2">The sequence shown here is derived from an EMBL/GenBank/DDBJ whole genome shotgun (WGS) entry which is preliminary data.</text>
</comment>
<dbReference type="EMBL" id="BLAL01000158">
    <property type="protein sequence ID" value="GES85826.1"/>
    <property type="molecule type" value="Genomic_DNA"/>
</dbReference>
<evidence type="ECO:0000256" key="1">
    <source>
        <dbReference type="ARBA" id="ARBA00007176"/>
    </source>
</evidence>
<dbReference type="InterPro" id="IPR018794">
    <property type="entry name" value="UPF0538"/>
</dbReference>
<name>A0A8H3LFR5_9GLOM</name>
<dbReference type="PANTHER" id="PTHR18444">
    <property type="entry name" value="UPF0538 FAMILY MEMBER"/>
    <property type="match status" value="1"/>
</dbReference>
<reference evidence="2" key="1">
    <citation type="submission" date="2019-10" db="EMBL/GenBank/DDBJ databases">
        <title>Conservation and host-specific expression of non-tandemly repeated heterogenous ribosome RNA gene in arbuscular mycorrhizal fungi.</title>
        <authorList>
            <person name="Maeda T."/>
            <person name="Kobayashi Y."/>
            <person name="Nakagawa T."/>
            <person name="Ezawa T."/>
            <person name="Yamaguchi K."/>
            <person name="Bino T."/>
            <person name="Nishimoto Y."/>
            <person name="Shigenobu S."/>
            <person name="Kawaguchi M."/>
        </authorList>
    </citation>
    <scope>NUCLEOTIDE SEQUENCE</scope>
    <source>
        <strain evidence="2">HR1</strain>
    </source>
</reference>
<dbReference type="OrthoDB" id="937at2759"/>
<gene>
    <name evidence="2" type="ORF">RCL2_001292500</name>
</gene>
<dbReference type="Pfam" id="PF10209">
    <property type="entry name" value="DUF2340"/>
    <property type="match status" value="1"/>
</dbReference>
<accession>A0A8H3LFR5</accession>
<sequence length="162" mass="18802">MQHYALFGGITILNTYQYIKDKIMSSEPLTNTLNPTTSSTITIRIIKNFEYRTIKNLVLQHINLETTTFKELKELIREKIKSTPGLKPFRNVKYDTLKLYTKAHGAKTQNLIINIDDDENLIFSNDDDTLTSCGIENETEISFFNSEAYEVYKTHPDVIKWD</sequence>
<dbReference type="PANTHER" id="PTHR18444:SF9">
    <property type="entry name" value="UPF0538 PROTEIN C2ORF76"/>
    <property type="match status" value="1"/>
</dbReference>
<dbReference type="AlphaFoldDB" id="A0A8H3LFR5"/>
<evidence type="ECO:0000313" key="2">
    <source>
        <dbReference type="EMBL" id="GES85826.1"/>
    </source>
</evidence>
<dbReference type="Proteomes" id="UP000615446">
    <property type="component" value="Unassembled WGS sequence"/>
</dbReference>
<comment type="similarity">
    <text evidence="1">Belongs to the UPF0538 family.</text>
</comment>
<evidence type="ECO:0000313" key="3">
    <source>
        <dbReference type="Proteomes" id="UP000615446"/>
    </source>
</evidence>
<proteinExistence type="inferred from homology"/>
<organism evidence="2 3">
    <name type="scientific">Rhizophagus clarus</name>
    <dbReference type="NCBI Taxonomy" id="94130"/>
    <lineage>
        <taxon>Eukaryota</taxon>
        <taxon>Fungi</taxon>
        <taxon>Fungi incertae sedis</taxon>
        <taxon>Mucoromycota</taxon>
        <taxon>Glomeromycotina</taxon>
        <taxon>Glomeromycetes</taxon>
        <taxon>Glomerales</taxon>
        <taxon>Glomeraceae</taxon>
        <taxon>Rhizophagus</taxon>
    </lineage>
</organism>
<protein>
    <submittedName>
        <fullName evidence="2">Cytoplasmic protein</fullName>
    </submittedName>
</protein>